<keyword evidence="2" id="KW-1185">Reference proteome</keyword>
<evidence type="ECO:0000313" key="1">
    <source>
        <dbReference type="EMBL" id="KAK9876484.1"/>
    </source>
</evidence>
<dbReference type="AlphaFoldDB" id="A0AAW1U0R2"/>
<gene>
    <name evidence="1" type="ORF">WA026_012796</name>
</gene>
<comment type="caution">
    <text evidence="1">The sequence shown here is derived from an EMBL/GenBank/DDBJ whole genome shotgun (WGS) entry which is preliminary data.</text>
</comment>
<proteinExistence type="predicted"/>
<dbReference type="Proteomes" id="UP001431783">
    <property type="component" value="Unassembled WGS sequence"/>
</dbReference>
<reference evidence="1 2" key="1">
    <citation type="submission" date="2023-03" db="EMBL/GenBank/DDBJ databases">
        <title>Genome insight into feeding habits of ladybird beetles.</title>
        <authorList>
            <person name="Li H.-S."/>
            <person name="Huang Y.-H."/>
            <person name="Pang H."/>
        </authorList>
    </citation>
    <scope>NUCLEOTIDE SEQUENCE [LARGE SCALE GENOMIC DNA]</scope>
    <source>
        <strain evidence="1">SYSU_2023b</strain>
        <tissue evidence="1">Whole body</tissue>
    </source>
</reference>
<dbReference type="EMBL" id="JARQZJ010000036">
    <property type="protein sequence ID" value="KAK9876484.1"/>
    <property type="molecule type" value="Genomic_DNA"/>
</dbReference>
<accession>A0AAW1U0R2</accession>
<name>A0AAW1U0R2_9CUCU</name>
<organism evidence="1 2">
    <name type="scientific">Henosepilachna vigintioctopunctata</name>
    <dbReference type="NCBI Taxonomy" id="420089"/>
    <lineage>
        <taxon>Eukaryota</taxon>
        <taxon>Metazoa</taxon>
        <taxon>Ecdysozoa</taxon>
        <taxon>Arthropoda</taxon>
        <taxon>Hexapoda</taxon>
        <taxon>Insecta</taxon>
        <taxon>Pterygota</taxon>
        <taxon>Neoptera</taxon>
        <taxon>Endopterygota</taxon>
        <taxon>Coleoptera</taxon>
        <taxon>Polyphaga</taxon>
        <taxon>Cucujiformia</taxon>
        <taxon>Coccinelloidea</taxon>
        <taxon>Coccinellidae</taxon>
        <taxon>Epilachninae</taxon>
        <taxon>Epilachnini</taxon>
        <taxon>Henosepilachna</taxon>
    </lineage>
</organism>
<sequence length="338" mass="38470">MADNLKCVICASEQDKKVLLFSEETLKKCRCVLDLRKHHNLKYKDVILPSDLYDCGYHRSCYRVFTAIKLKFYEKKGTKIKDVASVSQSNTLSTESLSAEQPSTSTYNSMIAQTVTEDVNLSIDSSALDEVVMKSNNSQLDTSLEAGIAEDSNLSNSQTDILTAENEIPIVKDTIFFCDKKKIKNFMLLCELETEATYTSTSRAGLCSEVINRTDNLSVGIAYDNFDRFVDTKTGKETLHDTVGIIYQNIDPTLENIEDIEDVDDLRDISTKRRQRRSFEAIDPELPFFHKKSKMSSGFRPEISEKEDENIIMLQDLYNRIDTVWMLSHAVRLPDIPM</sequence>
<protein>
    <submittedName>
        <fullName evidence="1">Uncharacterized protein</fullName>
    </submittedName>
</protein>
<evidence type="ECO:0000313" key="2">
    <source>
        <dbReference type="Proteomes" id="UP001431783"/>
    </source>
</evidence>